<organism evidence="6 7">
    <name type="scientific">Turnera subulata</name>
    <dbReference type="NCBI Taxonomy" id="218843"/>
    <lineage>
        <taxon>Eukaryota</taxon>
        <taxon>Viridiplantae</taxon>
        <taxon>Streptophyta</taxon>
        <taxon>Embryophyta</taxon>
        <taxon>Tracheophyta</taxon>
        <taxon>Spermatophyta</taxon>
        <taxon>Magnoliopsida</taxon>
        <taxon>eudicotyledons</taxon>
        <taxon>Gunneridae</taxon>
        <taxon>Pentapetalae</taxon>
        <taxon>rosids</taxon>
        <taxon>fabids</taxon>
        <taxon>Malpighiales</taxon>
        <taxon>Passifloraceae</taxon>
        <taxon>Turnera</taxon>
    </lineage>
</organism>
<comment type="caution">
    <text evidence="6">The sequence shown here is derived from an EMBL/GenBank/DDBJ whole genome shotgun (WGS) entry which is preliminary data.</text>
</comment>
<dbReference type="GO" id="GO:0006914">
    <property type="term" value="P:autophagy"/>
    <property type="evidence" value="ECO:0007669"/>
    <property type="project" value="UniProtKB-KW"/>
</dbReference>
<dbReference type="InterPro" id="IPR002885">
    <property type="entry name" value="PPR_rpt"/>
</dbReference>
<dbReference type="Gene3D" id="3.30.1460.50">
    <property type="match status" value="1"/>
</dbReference>
<evidence type="ECO:0000256" key="5">
    <source>
        <dbReference type="SAM" id="Phobius"/>
    </source>
</evidence>
<evidence type="ECO:0000256" key="2">
    <source>
        <dbReference type="ARBA" id="ARBA00022786"/>
    </source>
</evidence>
<dbReference type="SUPFAM" id="SSF81901">
    <property type="entry name" value="HCP-like"/>
    <property type="match status" value="1"/>
</dbReference>
<dbReference type="InterPro" id="IPR007135">
    <property type="entry name" value="Atg3/Atg10"/>
</dbReference>
<feature type="repeat" description="PPR" evidence="4">
    <location>
        <begin position="399"/>
        <end position="433"/>
    </location>
</feature>
<evidence type="ECO:0000256" key="4">
    <source>
        <dbReference type="PROSITE-ProRule" id="PRU00708"/>
    </source>
</evidence>
<keyword evidence="3" id="KW-0072">Autophagy</keyword>
<dbReference type="Pfam" id="PF12854">
    <property type="entry name" value="PPR_1"/>
    <property type="match status" value="2"/>
</dbReference>
<feature type="repeat" description="PPR" evidence="4">
    <location>
        <begin position="364"/>
        <end position="398"/>
    </location>
</feature>
<evidence type="ECO:0000313" key="7">
    <source>
        <dbReference type="Proteomes" id="UP001141552"/>
    </source>
</evidence>
<dbReference type="Gene3D" id="1.25.40.10">
    <property type="entry name" value="Tetratricopeptide repeat domain"/>
    <property type="match status" value="3"/>
</dbReference>
<dbReference type="Pfam" id="PF03987">
    <property type="entry name" value="Autophagy_act_C"/>
    <property type="match status" value="1"/>
</dbReference>
<feature type="repeat" description="PPR" evidence="4">
    <location>
        <begin position="469"/>
        <end position="503"/>
    </location>
</feature>
<dbReference type="NCBIfam" id="TIGR00756">
    <property type="entry name" value="PPR"/>
    <property type="match status" value="7"/>
</dbReference>
<proteinExistence type="predicted"/>
<evidence type="ECO:0000313" key="6">
    <source>
        <dbReference type="EMBL" id="KAJ4843229.1"/>
    </source>
</evidence>
<keyword evidence="5" id="KW-0472">Membrane</keyword>
<protein>
    <submittedName>
        <fullName evidence="6">Uncharacterized protein</fullName>
    </submittedName>
</protein>
<keyword evidence="5" id="KW-0812">Transmembrane</keyword>
<keyword evidence="7" id="KW-1185">Reference proteome</keyword>
<dbReference type="InterPro" id="IPR011990">
    <property type="entry name" value="TPR-like_helical_dom_sf"/>
</dbReference>
<feature type="repeat" description="PPR" evidence="4">
    <location>
        <begin position="256"/>
        <end position="290"/>
    </location>
</feature>
<feature type="transmembrane region" description="Helical" evidence="5">
    <location>
        <begin position="561"/>
        <end position="585"/>
    </location>
</feature>
<evidence type="ECO:0000256" key="3">
    <source>
        <dbReference type="ARBA" id="ARBA00023006"/>
    </source>
</evidence>
<dbReference type="Pfam" id="PF13041">
    <property type="entry name" value="PPR_2"/>
    <property type="match status" value="2"/>
</dbReference>
<keyword evidence="1" id="KW-0677">Repeat</keyword>
<dbReference type="AlphaFoldDB" id="A0A9Q0G453"/>
<dbReference type="PROSITE" id="PS51375">
    <property type="entry name" value="PPR"/>
    <property type="match status" value="6"/>
</dbReference>
<keyword evidence="2" id="KW-0833">Ubl conjugation pathway</keyword>
<dbReference type="OrthoDB" id="185373at2759"/>
<dbReference type="PANTHER" id="PTHR45613:SF9">
    <property type="entry name" value="MITOCHONDRIAL GROUP I INTRON SPLICING FACTOR CCM1"/>
    <property type="match status" value="1"/>
</dbReference>
<feature type="repeat" description="PPR" evidence="4">
    <location>
        <begin position="291"/>
        <end position="325"/>
    </location>
</feature>
<evidence type="ECO:0000256" key="1">
    <source>
        <dbReference type="ARBA" id="ARBA00022737"/>
    </source>
</evidence>
<accession>A0A9Q0G453</accession>
<keyword evidence="5" id="KW-1133">Transmembrane helix</keyword>
<dbReference type="GO" id="GO:0019787">
    <property type="term" value="F:ubiquitin-like protein transferase activity"/>
    <property type="evidence" value="ECO:0007669"/>
    <property type="project" value="InterPro"/>
</dbReference>
<reference evidence="6" key="2">
    <citation type="journal article" date="2023" name="Plants (Basel)">
        <title>Annotation of the Turnera subulata (Passifloraceae) Draft Genome Reveals the S-Locus Evolved after the Divergence of Turneroideae from Passifloroideae in a Stepwise Manner.</title>
        <authorList>
            <person name="Henning P.M."/>
            <person name="Roalson E.H."/>
            <person name="Mir W."/>
            <person name="McCubbin A.G."/>
            <person name="Shore J.S."/>
        </authorList>
    </citation>
    <scope>NUCLEOTIDE SEQUENCE</scope>
    <source>
        <strain evidence="6">F60SS</strain>
    </source>
</reference>
<gene>
    <name evidence="6" type="ORF">Tsubulata_008733</name>
</gene>
<dbReference type="Proteomes" id="UP001141552">
    <property type="component" value="Unassembled WGS sequence"/>
</dbReference>
<name>A0A9Q0G453_9ROSI</name>
<reference evidence="6" key="1">
    <citation type="submission" date="2022-02" db="EMBL/GenBank/DDBJ databases">
        <authorList>
            <person name="Henning P.M."/>
            <person name="McCubbin A.G."/>
            <person name="Shore J.S."/>
        </authorList>
    </citation>
    <scope>NUCLEOTIDE SEQUENCE</scope>
    <source>
        <strain evidence="6">F60SS</strain>
        <tissue evidence="6">Leaves</tissue>
    </source>
</reference>
<dbReference type="PANTHER" id="PTHR45613">
    <property type="entry name" value="PENTATRICOPEPTIDE REPEAT-CONTAINING PROTEIN"/>
    <property type="match status" value="1"/>
</dbReference>
<dbReference type="EMBL" id="JAKUCV010002291">
    <property type="protein sequence ID" value="KAJ4843229.1"/>
    <property type="molecule type" value="Genomic_DNA"/>
</dbReference>
<sequence length="821" mass="94991">MRRLCNYLPFLKGFRNVTPSLFYIPKVMLLSELPKPSLSPAVAGAMRPYCSQMGLLDLEHKVDGRGVRNIHFNKLDADKLYATVMGCDGLPRQNGNHYRDMEKDLDQLGLELTTDLVVDILSRLHFEEKIAFRFFMWAGRQENYAHEPCAYNEMIEILSSTKYKVKQFRIVCDMLDYMKRSNKNVVPVEVLLTILRNYTQKYLTHVQKFAKKKRIRVKTQPEINALNFLLDALCKCCLVEDAEALLKRMKKTVKPDANTYNILFFGWCRVRNPTRGMKTLEEMIQLGHTPDCFTYNTAIDSFCKAGMVNEAVELFEFMRTQGSTMSSPTAKTYAIIVVALVQNDRIDDSFKLLGHMINSGCLPDVSTYQEMIEGMCLAGKIDEAYKFLEEMGNKGYPPDILTYNCFLKVLCETKKSDEALRLYRRMIEMGCIPSVQTYNMFISMFFEVSDPDGAFDTWHEMDTRVCAKDVDTYTVMIDGLFGCNKAKDACCLIEELVDKGMKLPYRRFDSFLMQLSINGNLPTIHKLSEHMRRFYNPSMARRFALNEKRKSMSYRGRHQEILFPFSFLLGTIPLLVLVAFTYHIVTTVKANMDFSLWDGALSQNDFNRSAHTFAERWKRSNSSLPPWLWISCRKGALVASQELEGYLSLENICLVESSQDNHTEVNHTGREDTDFTYNDEEIDDATLVQNTDRRVHYYEFHIVYSASYRVPVLYFRAYYCDGQPIPLNEVEKDLPARSTKVMLESKWTFITQEEHPYLNRPWYKLHPCGTSEWMKLLFLGDAALAENKLAIELYVMSWFSVVGQVFGLRIPIEMVSNRSVN</sequence>
<feature type="repeat" description="PPR" evidence="4">
    <location>
        <begin position="329"/>
        <end position="363"/>
    </location>
</feature>
<dbReference type="Pfam" id="PF01535">
    <property type="entry name" value="PPR"/>
    <property type="match status" value="1"/>
</dbReference>